<dbReference type="EMBL" id="BK014871">
    <property type="protein sequence ID" value="DAD79724.1"/>
    <property type="molecule type" value="Genomic_DNA"/>
</dbReference>
<reference evidence="1" key="1">
    <citation type="journal article" date="2021" name="Proc. Natl. Acad. Sci. U.S.A.">
        <title>A Catalog of Tens of Thousands of Viruses from Human Metagenomes Reveals Hidden Associations with Chronic Diseases.</title>
        <authorList>
            <person name="Tisza M.J."/>
            <person name="Buck C.B."/>
        </authorList>
    </citation>
    <scope>NUCLEOTIDE SEQUENCE</scope>
    <source>
        <strain evidence="1">CtHjy10</strain>
    </source>
</reference>
<organism evidence="1">
    <name type="scientific">Siphoviridae sp. ctHjy10</name>
    <dbReference type="NCBI Taxonomy" id="2826234"/>
    <lineage>
        <taxon>Viruses</taxon>
        <taxon>Duplodnaviria</taxon>
        <taxon>Heunggongvirae</taxon>
        <taxon>Uroviricota</taxon>
        <taxon>Caudoviricetes</taxon>
    </lineage>
</organism>
<proteinExistence type="predicted"/>
<name>A0A8S5MBX4_9CAUD</name>
<evidence type="ECO:0000313" key="1">
    <source>
        <dbReference type="EMBL" id="DAD79724.1"/>
    </source>
</evidence>
<protein>
    <submittedName>
        <fullName evidence="1">Uncharacterized protein</fullName>
    </submittedName>
</protein>
<sequence length="133" mass="15480">MAFQGWLLKVGDTDISKYVDIENYKVSPDQRADLDSDRNGLNKLYREVADHYTTKIEFNTIPMESAEMTDFLQALETAYINVKERKALVTYFDVNTGGYKTGEMYVPNYTVETKSWNGMELEYKPLRVAFIEY</sequence>
<dbReference type="Pfam" id="PF20458">
    <property type="entry name" value="DUF6711"/>
    <property type="match status" value="1"/>
</dbReference>
<dbReference type="InterPro" id="IPR046557">
    <property type="entry name" value="DUF6711"/>
</dbReference>
<accession>A0A8S5MBX4</accession>